<keyword evidence="1" id="KW-0479">Metal-binding</keyword>
<keyword evidence="2" id="KW-0862">Zinc</keyword>
<keyword evidence="9" id="KW-1185">Reference proteome</keyword>
<evidence type="ECO:0000256" key="1">
    <source>
        <dbReference type="ARBA" id="ARBA00022723"/>
    </source>
</evidence>
<organism evidence="8 9">
    <name type="scientific">Hapsidospora chrysogenum (strain ATCC 11550 / CBS 779.69 / DSM 880 / IAM 14645 / JCM 23072 / IMI 49137)</name>
    <name type="common">Acremonium chrysogenum</name>
    <dbReference type="NCBI Taxonomy" id="857340"/>
    <lineage>
        <taxon>Eukaryota</taxon>
        <taxon>Fungi</taxon>
        <taxon>Dikarya</taxon>
        <taxon>Ascomycota</taxon>
        <taxon>Pezizomycotina</taxon>
        <taxon>Sordariomycetes</taxon>
        <taxon>Hypocreomycetidae</taxon>
        <taxon>Hypocreales</taxon>
        <taxon>Bionectriaceae</taxon>
        <taxon>Hapsidospora</taxon>
    </lineage>
</organism>
<keyword evidence="5" id="KW-0804">Transcription</keyword>
<reference evidence="9" key="1">
    <citation type="journal article" date="2014" name="Genome Announc.">
        <title>Genome sequence and annotation of Acremonium chrysogenum, producer of the beta-lactam antibiotic cephalosporin C.</title>
        <authorList>
            <person name="Terfehr D."/>
            <person name="Dahlmann T.A."/>
            <person name="Specht T."/>
            <person name="Zadra I."/>
            <person name="Kuernsteiner H."/>
            <person name="Kueck U."/>
        </authorList>
    </citation>
    <scope>NUCLEOTIDE SEQUENCE [LARGE SCALE GENOMIC DNA]</scope>
    <source>
        <strain evidence="9">ATCC 11550 / CBS 779.69 / DSM 880 / IAM 14645 / JCM 23072 / IMI 49137</strain>
    </source>
</reference>
<evidence type="ECO:0000256" key="2">
    <source>
        <dbReference type="ARBA" id="ARBA00022833"/>
    </source>
</evidence>
<protein>
    <submittedName>
        <fullName evidence="8">Uncharacterized protein</fullName>
    </submittedName>
</protein>
<evidence type="ECO:0000256" key="5">
    <source>
        <dbReference type="ARBA" id="ARBA00023163"/>
    </source>
</evidence>
<sequence length="549" mass="61926">MMRTESALHMPLQEQQQQQQEEATPDQFRVLQRTSKSKVKQQPPFTPTGAPSSHPSGRQKILADAAHLGRSVEEDARTQCNGHGSAKPAPGGTGNSPKDQNGLQAMQCDILLGQVRSGPLTRANVTTTTVRRSPDYRVLAEPSHILTMFKAQDEFESFSIFTFTLGKDATMPMNPLAALTCQIAQDEACVREICCAIGAASNAFNNPFTTPEQEQTGYRLALLHYNRAIRAVTQTTEPSSDTMLRIALAALLFVTFDMLRGDLQVAYSHFNHGRRLIESHFEKKMRETGLPASELQCSTLELALFDTMQRLTTHPWSLGLGINGSRMAENRMQGCSLGRKHKYLVQEMPLRFDDVNQAVTWWDVTNHVLVHHTEQDTSENRFALLHQWHNSFWEIFQSARNAKDEHPHQYLKACVTESMYLETLTRLHVQQDRVSNVMPDVKPIYLDIVDTTKQAWDRCQTFEEIMKWDHDLLLPIVFVLFKSQDPDVREHIRATLEEVSVRSIAARPVLSMLSTMPVVQARHKLKNIERSLGWRLTVSGCGTGAIGGL</sequence>
<dbReference type="AlphaFoldDB" id="A0A086TGZ2"/>
<keyword evidence="6" id="KW-0539">Nucleus</keyword>
<evidence type="ECO:0000256" key="3">
    <source>
        <dbReference type="ARBA" id="ARBA00023015"/>
    </source>
</evidence>
<dbReference type="Proteomes" id="UP000029964">
    <property type="component" value="Unassembled WGS sequence"/>
</dbReference>
<name>A0A086TGZ2_HAPC1</name>
<evidence type="ECO:0000313" key="9">
    <source>
        <dbReference type="Proteomes" id="UP000029964"/>
    </source>
</evidence>
<comment type="caution">
    <text evidence="8">The sequence shown here is derived from an EMBL/GenBank/DDBJ whole genome shotgun (WGS) entry which is preliminary data.</text>
</comment>
<dbReference type="OrthoDB" id="416217at2759"/>
<accession>A0A086TGZ2</accession>
<evidence type="ECO:0000256" key="6">
    <source>
        <dbReference type="ARBA" id="ARBA00023242"/>
    </source>
</evidence>
<dbReference type="STRING" id="857340.A0A086TGZ2"/>
<dbReference type="PANTHER" id="PTHR36206:SF4">
    <property type="entry name" value="HYPOTHETICAL CONSERVED PROTEIN (EUROFUNG)-RELATED"/>
    <property type="match status" value="1"/>
</dbReference>
<dbReference type="Pfam" id="PF11951">
    <property type="entry name" value="Fungal_trans_2"/>
    <property type="match status" value="1"/>
</dbReference>
<proteinExistence type="predicted"/>
<dbReference type="InterPro" id="IPR021858">
    <property type="entry name" value="Fun_TF"/>
</dbReference>
<dbReference type="EMBL" id="JPKY01000002">
    <property type="protein sequence ID" value="KFH48624.1"/>
    <property type="molecule type" value="Genomic_DNA"/>
</dbReference>
<feature type="compositionally biased region" description="Low complexity" evidence="7">
    <location>
        <begin position="13"/>
        <end position="22"/>
    </location>
</feature>
<evidence type="ECO:0000256" key="4">
    <source>
        <dbReference type="ARBA" id="ARBA00023125"/>
    </source>
</evidence>
<dbReference type="HOGENOM" id="CLU_011409_9_1_1"/>
<evidence type="ECO:0000256" key="7">
    <source>
        <dbReference type="SAM" id="MobiDB-lite"/>
    </source>
</evidence>
<evidence type="ECO:0000313" key="8">
    <source>
        <dbReference type="EMBL" id="KFH48624.1"/>
    </source>
</evidence>
<keyword evidence="4" id="KW-0238">DNA-binding</keyword>
<dbReference type="GO" id="GO:0046872">
    <property type="term" value="F:metal ion binding"/>
    <property type="evidence" value="ECO:0007669"/>
    <property type="project" value="UniProtKB-KW"/>
</dbReference>
<dbReference type="InterPro" id="IPR052360">
    <property type="entry name" value="Transcr_Regulatory_Proteins"/>
</dbReference>
<keyword evidence="3" id="KW-0805">Transcription regulation</keyword>
<dbReference type="GO" id="GO:0003677">
    <property type="term" value="F:DNA binding"/>
    <property type="evidence" value="ECO:0007669"/>
    <property type="project" value="UniProtKB-KW"/>
</dbReference>
<gene>
    <name evidence="8" type="ORF">ACRE_004080</name>
</gene>
<dbReference type="PANTHER" id="PTHR36206">
    <property type="entry name" value="ASPERCRYPTIN BIOSYNTHESIS CLUSTER-SPECIFIC TRANSCRIPTION REGULATOR ATNN-RELATED"/>
    <property type="match status" value="1"/>
</dbReference>
<feature type="region of interest" description="Disordered" evidence="7">
    <location>
        <begin position="1"/>
        <end position="101"/>
    </location>
</feature>